<reference evidence="2 3" key="1">
    <citation type="submission" date="2016-10" db="EMBL/GenBank/DDBJ databases">
        <authorList>
            <person name="de Groot N.N."/>
        </authorList>
    </citation>
    <scope>NUCLEOTIDE SEQUENCE [LARGE SCALE GENOMIC DNA]</scope>
    <source>
        <strain evidence="2 3">DSM 14045</strain>
    </source>
</reference>
<feature type="transmembrane region" description="Helical" evidence="1">
    <location>
        <begin position="197"/>
        <end position="216"/>
    </location>
</feature>
<feature type="transmembrane region" description="Helical" evidence="1">
    <location>
        <begin position="155"/>
        <end position="177"/>
    </location>
</feature>
<name>A0A1H3L3N1_9FIRM</name>
<feature type="transmembrane region" description="Helical" evidence="1">
    <location>
        <begin position="125"/>
        <end position="148"/>
    </location>
</feature>
<feature type="transmembrane region" description="Helical" evidence="1">
    <location>
        <begin position="7"/>
        <end position="24"/>
    </location>
</feature>
<protein>
    <submittedName>
        <fullName evidence="2">Uncharacterized protein</fullName>
    </submittedName>
</protein>
<dbReference type="Proteomes" id="UP000183918">
    <property type="component" value="Unassembled WGS sequence"/>
</dbReference>
<keyword evidence="1" id="KW-0812">Transmembrane</keyword>
<organism evidence="2 3">
    <name type="scientific">Lachnobacterium bovis DSM 14045</name>
    <dbReference type="NCBI Taxonomy" id="1122142"/>
    <lineage>
        <taxon>Bacteria</taxon>
        <taxon>Bacillati</taxon>
        <taxon>Bacillota</taxon>
        <taxon>Clostridia</taxon>
        <taxon>Lachnospirales</taxon>
        <taxon>Lachnospiraceae</taxon>
        <taxon>Lachnobacterium</taxon>
    </lineage>
</organism>
<keyword evidence="3" id="KW-1185">Reference proteome</keyword>
<dbReference type="STRING" id="1122142.SAMN02910414_01906"/>
<dbReference type="AlphaFoldDB" id="A0A1H3L3N1"/>
<keyword evidence="1" id="KW-1133">Transmembrane helix</keyword>
<proteinExistence type="predicted"/>
<dbReference type="RefSeq" id="WP_074718406.1">
    <property type="nucleotide sequence ID" value="NZ_FNPG01000023.1"/>
</dbReference>
<feature type="transmembrane region" description="Helical" evidence="1">
    <location>
        <begin position="99"/>
        <end position="119"/>
    </location>
</feature>
<accession>A0A1H3L3N1</accession>
<sequence>MGKFKKTNLLWVLTVCIEVMLLILEFKYIRRNVKEMTCIIFMQVYNQLMICSVLLPLYAILICINIKNNMYFSKLLNYGSRSRWLSNIYKENLIVTIKYILLLLVPFSILSFVGCIKYRSIIDVIYIIFTTISYIVAFYALSFVILAIKLKFNNDILAIISIILICILPFSIIDRFILSDISIFLNAGNFFVNYHYIWSYHEIAIVIMLIVTFLLFKRTTYLTKKLDLLWRDKE</sequence>
<keyword evidence="1" id="KW-0472">Membrane</keyword>
<gene>
    <name evidence="2" type="ORF">SAMN02910414_01906</name>
</gene>
<dbReference type="EMBL" id="FNPG01000023">
    <property type="protein sequence ID" value="SDY59011.1"/>
    <property type="molecule type" value="Genomic_DNA"/>
</dbReference>
<feature type="transmembrane region" description="Helical" evidence="1">
    <location>
        <begin position="44"/>
        <end position="66"/>
    </location>
</feature>
<evidence type="ECO:0000313" key="3">
    <source>
        <dbReference type="Proteomes" id="UP000183918"/>
    </source>
</evidence>
<evidence type="ECO:0000256" key="1">
    <source>
        <dbReference type="SAM" id="Phobius"/>
    </source>
</evidence>
<evidence type="ECO:0000313" key="2">
    <source>
        <dbReference type="EMBL" id="SDY59011.1"/>
    </source>
</evidence>